<evidence type="ECO:0000313" key="2">
    <source>
        <dbReference type="EMBL" id="KHS57328.1"/>
    </source>
</evidence>
<dbReference type="Pfam" id="PF11823">
    <property type="entry name" value="Se_S_carrier"/>
    <property type="match status" value="1"/>
</dbReference>
<dbReference type="OrthoDB" id="3192849at2"/>
<dbReference type="Proteomes" id="UP000031189">
    <property type="component" value="Unassembled WGS sequence"/>
</dbReference>
<reference evidence="2 3" key="1">
    <citation type="submission" date="2014-12" db="EMBL/GenBank/DDBJ databases">
        <title>Draft genome sequence of Terrisporobacter sp. 08-306576, isolated from the blood culture of a bacteremia patient.</title>
        <authorList>
            <person name="Lund L.C."/>
            <person name="Sydenham T.V."/>
            <person name="Hogh S.V."/>
            <person name="Skov M.N."/>
            <person name="Kemp M."/>
            <person name="Justesen U.S."/>
        </authorList>
    </citation>
    <scope>NUCLEOTIDE SEQUENCE [LARGE SCALE GENOMIC DNA]</scope>
    <source>
        <strain evidence="2 3">08-306576</strain>
    </source>
</reference>
<evidence type="ECO:0000259" key="1">
    <source>
        <dbReference type="Pfam" id="PF11823"/>
    </source>
</evidence>
<keyword evidence="3" id="KW-1185">Reference proteome</keyword>
<dbReference type="STRING" id="1577792.QX51_08820"/>
<organism evidence="2 3">
    <name type="scientific">Terrisporobacter othiniensis</name>
    <dbReference type="NCBI Taxonomy" id="1577792"/>
    <lineage>
        <taxon>Bacteria</taxon>
        <taxon>Bacillati</taxon>
        <taxon>Bacillota</taxon>
        <taxon>Clostridia</taxon>
        <taxon>Peptostreptococcales</taxon>
        <taxon>Peptostreptococcaceae</taxon>
        <taxon>Terrisporobacter</taxon>
    </lineage>
</organism>
<dbReference type="AlphaFoldDB" id="A0A0B3VWZ1"/>
<feature type="domain" description="Putative Se/S carrier protein-like" evidence="1">
    <location>
        <begin position="2"/>
        <end position="53"/>
    </location>
</feature>
<name>A0A0B3VWZ1_9FIRM</name>
<dbReference type="InterPro" id="IPR021778">
    <property type="entry name" value="Se/S_carrier-like"/>
</dbReference>
<accession>A0A0B3VWZ1</accession>
<dbReference type="EMBL" id="JWHR01000079">
    <property type="protein sequence ID" value="KHS57328.1"/>
    <property type="molecule type" value="Genomic_DNA"/>
</dbReference>
<protein>
    <recommendedName>
        <fullName evidence="1">Putative Se/S carrier protein-like domain-containing protein</fullName>
    </recommendedName>
</protein>
<evidence type="ECO:0000313" key="3">
    <source>
        <dbReference type="Proteomes" id="UP000031189"/>
    </source>
</evidence>
<comment type="caution">
    <text evidence="2">The sequence shown here is derived from an EMBL/GenBank/DDBJ whole genome shotgun (WGS) entry which is preliminary data.</text>
</comment>
<dbReference type="RefSeq" id="WP_039679539.1">
    <property type="nucleotide sequence ID" value="NZ_JAWGXO010000007.1"/>
</dbReference>
<proteinExistence type="predicted"/>
<sequence>MKYFITFFTHSGAIKFSRLLNRKNILNETSPVPRKISSNCGIGVSFIYEDDIESLYIDDIERIYYVSGDKYSLYRDFDES</sequence>
<gene>
    <name evidence="2" type="ORF">QX51_08820</name>
</gene>